<evidence type="ECO:0000313" key="2">
    <source>
        <dbReference type="Proteomes" id="UP000626092"/>
    </source>
</evidence>
<organism evidence="1 2">
    <name type="scientific">Rhododendron simsii</name>
    <name type="common">Sims's rhododendron</name>
    <dbReference type="NCBI Taxonomy" id="118357"/>
    <lineage>
        <taxon>Eukaryota</taxon>
        <taxon>Viridiplantae</taxon>
        <taxon>Streptophyta</taxon>
        <taxon>Embryophyta</taxon>
        <taxon>Tracheophyta</taxon>
        <taxon>Spermatophyta</taxon>
        <taxon>Magnoliopsida</taxon>
        <taxon>eudicotyledons</taxon>
        <taxon>Gunneridae</taxon>
        <taxon>Pentapetalae</taxon>
        <taxon>asterids</taxon>
        <taxon>Ericales</taxon>
        <taxon>Ericaceae</taxon>
        <taxon>Ericoideae</taxon>
        <taxon>Rhodoreae</taxon>
        <taxon>Rhododendron</taxon>
    </lineage>
</organism>
<protein>
    <submittedName>
        <fullName evidence="1">Uncharacterized protein</fullName>
    </submittedName>
</protein>
<proteinExistence type="predicted"/>
<reference evidence="1" key="1">
    <citation type="submission" date="2019-11" db="EMBL/GenBank/DDBJ databases">
        <authorList>
            <person name="Liu Y."/>
            <person name="Hou J."/>
            <person name="Li T.-Q."/>
            <person name="Guan C.-H."/>
            <person name="Wu X."/>
            <person name="Wu H.-Z."/>
            <person name="Ling F."/>
            <person name="Zhang R."/>
            <person name="Shi X.-G."/>
            <person name="Ren J.-P."/>
            <person name="Chen E.-F."/>
            <person name="Sun J.-M."/>
        </authorList>
    </citation>
    <scope>NUCLEOTIDE SEQUENCE</scope>
    <source>
        <strain evidence="1">Adult_tree_wgs_1</strain>
        <tissue evidence="1">Leaves</tissue>
    </source>
</reference>
<evidence type="ECO:0000313" key="1">
    <source>
        <dbReference type="EMBL" id="KAF7128159.1"/>
    </source>
</evidence>
<dbReference type="EMBL" id="WJXA01000011">
    <property type="protein sequence ID" value="KAF7128159.1"/>
    <property type="molecule type" value="Genomic_DNA"/>
</dbReference>
<gene>
    <name evidence="1" type="ORF">RHSIM_Rhsim11G0186400</name>
</gene>
<dbReference type="Proteomes" id="UP000626092">
    <property type="component" value="Unassembled WGS sequence"/>
</dbReference>
<comment type="caution">
    <text evidence="1">The sequence shown here is derived from an EMBL/GenBank/DDBJ whole genome shotgun (WGS) entry which is preliminary data.</text>
</comment>
<keyword evidence="2" id="KW-1185">Reference proteome</keyword>
<dbReference type="AlphaFoldDB" id="A0A834G8Y4"/>
<accession>A0A834G8Y4</accession>
<sequence length="79" mass="9002">MESNKTIQDGWTVLCLTNTCNERSLTTGRRQKRPRKLEEDLDDKFSTMGECNPVTYLEGCRLPITPSGIHINLVRVHSP</sequence>
<name>A0A834G8Y4_RHOSS</name>